<dbReference type="RefSeq" id="WP_308981592.1">
    <property type="nucleotide sequence ID" value="NZ_JAVIDL010000019.1"/>
</dbReference>
<accession>A0AAW8J9M7</accession>
<comment type="caution">
    <text evidence="2">The sequence shown here is derived from an EMBL/GenBank/DDBJ whole genome shotgun (WGS) entry which is preliminary data.</text>
</comment>
<proteinExistence type="predicted"/>
<evidence type="ECO:0008006" key="4">
    <source>
        <dbReference type="Google" id="ProtNLM"/>
    </source>
</evidence>
<dbReference type="EMBL" id="JAVIDL010000019">
    <property type="protein sequence ID" value="MDQ8936217.1"/>
    <property type="molecule type" value="Genomic_DNA"/>
</dbReference>
<evidence type="ECO:0000313" key="2">
    <source>
        <dbReference type="EMBL" id="MDQ8936217.1"/>
    </source>
</evidence>
<name>A0AAW8J9M7_9GAMM</name>
<dbReference type="AlphaFoldDB" id="A0AAW8J9M7"/>
<evidence type="ECO:0000313" key="3">
    <source>
        <dbReference type="Proteomes" id="UP001243844"/>
    </source>
</evidence>
<sequence>MDKASLYKIILIISCVGSLSACTLTLNKAMQGYEKGDYIASIQVITAKLDQKQGYPRDALKKSWMNAIDLSLNQLENLPNNTLDQKLQRLEKIYQARQLVNTGFYASEFSGFVQRYPLNQIQLDIAKLYYEKGNTIGLIDTDSYRLKAEMYERGLHYTNYLDMQSLATKYRKEYSTRRAEEYYLYALGAVKAKDYKAASEYFTQALTAYGNYGDYKDARQQFLKYDKMWRAIEAERLFLQATVKEKNALYKADYRGVSSLYNEAAQIYKPYGDYKNALNLAQLARSKSMITVSYSIHQDRGGDYCGSLYSQRLSERFKSRVESKFGSYPFKLTNSYGANIQINIDYAAYFKEGRQEERNQVQSVLSAQGVENKFNQRTESKRNEYELRASVSARGDLRWDKNITKQVESEQHRIIYTGNVPDGYRDKTEGALKDRNGLCLELITAFERDMDYVFDDIVRQAMRL</sequence>
<evidence type="ECO:0000256" key="1">
    <source>
        <dbReference type="SAM" id="SignalP"/>
    </source>
</evidence>
<gene>
    <name evidence="2" type="ORF">RFH47_10830</name>
</gene>
<feature type="chain" id="PRO_5043342268" description="Tetratricopeptide repeat protein" evidence="1">
    <location>
        <begin position="22"/>
        <end position="464"/>
    </location>
</feature>
<organism evidence="2 3">
    <name type="scientific">Acinetobacter rudis</name>
    <dbReference type="NCBI Taxonomy" id="632955"/>
    <lineage>
        <taxon>Bacteria</taxon>
        <taxon>Pseudomonadati</taxon>
        <taxon>Pseudomonadota</taxon>
        <taxon>Gammaproteobacteria</taxon>
        <taxon>Moraxellales</taxon>
        <taxon>Moraxellaceae</taxon>
        <taxon>Acinetobacter</taxon>
    </lineage>
</organism>
<feature type="signal peptide" evidence="1">
    <location>
        <begin position="1"/>
        <end position="21"/>
    </location>
</feature>
<keyword evidence="1" id="KW-0732">Signal</keyword>
<dbReference type="PROSITE" id="PS51257">
    <property type="entry name" value="PROKAR_LIPOPROTEIN"/>
    <property type="match status" value="1"/>
</dbReference>
<protein>
    <recommendedName>
        <fullName evidence="4">Tetratricopeptide repeat protein</fullName>
    </recommendedName>
</protein>
<dbReference type="Proteomes" id="UP001243844">
    <property type="component" value="Unassembled WGS sequence"/>
</dbReference>
<reference evidence="2" key="1">
    <citation type="submission" date="2023-08" db="EMBL/GenBank/DDBJ databases">
        <title>Emergence of clinically-relevant ST2 carbapenem-resistant Acinetobacter baumannii strains in hospital sewages in Zhejiang, East of China.</title>
        <authorList>
            <person name="Kaichao C."/>
            <person name="Zhang R."/>
        </authorList>
    </citation>
    <scope>NUCLEOTIDE SEQUENCE</scope>
    <source>
        <strain evidence="2">M-RB-37</strain>
    </source>
</reference>